<evidence type="ECO:0000313" key="3">
    <source>
        <dbReference type="Proteomes" id="UP000542742"/>
    </source>
</evidence>
<dbReference type="Pfam" id="PF00563">
    <property type="entry name" value="EAL"/>
    <property type="match status" value="1"/>
</dbReference>
<comment type="caution">
    <text evidence="2">The sequence shown here is derived from an EMBL/GenBank/DDBJ whole genome shotgun (WGS) entry which is preliminary data.</text>
</comment>
<gene>
    <name evidence="2" type="ORF">BKA14_000457</name>
</gene>
<dbReference type="EMBL" id="JACHMF010000001">
    <property type="protein sequence ID" value="MBB4690309.1"/>
    <property type="molecule type" value="Genomic_DNA"/>
</dbReference>
<dbReference type="InterPro" id="IPR050706">
    <property type="entry name" value="Cyclic-di-GMP_PDE-like"/>
</dbReference>
<organism evidence="2 3">
    <name type="scientific">Paractinoplanes abujensis</name>
    <dbReference type="NCBI Taxonomy" id="882441"/>
    <lineage>
        <taxon>Bacteria</taxon>
        <taxon>Bacillati</taxon>
        <taxon>Actinomycetota</taxon>
        <taxon>Actinomycetes</taxon>
        <taxon>Micromonosporales</taxon>
        <taxon>Micromonosporaceae</taxon>
        <taxon>Paractinoplanes</taxon>
    </lineage>
</organism>
<dbReference type="Proteomes" id="UP000542742">
    <property type="component" value="Unassembled WGS sequence"/>
</dbReference>
<evidence type="ECO:0000259" key="1">
    <source>
        <dbReference type="PROSITE" id="PS50883"/>
    </source>
</evidence>
<protein>
    <submittedName>
        <fullName evidence="2">EAL domain-containing protein (Putative c-di-GMP-specific phosphodiesterase class I)</fullName>
    </submittedName>
</protein>
<dbReference type="AlphaFoldDB" id="A0A7W7FZ67"/>
<dbReference type="Gene3D" id="3.20.20.450">
    <property type="entry name" value="EAL domain"/>
    <property type="match status" value="1"/>
</dbReference>
<accession>A0A7W7FZ67</accession>
<sequence length="337" mass="36005">MTEWKPFALAGLAATPTLLTGVLLVLGEVTWAQRETAVAGAVIVVPLLIRAVTAALRHDAAEDPDRTVAPERIDLEEALRRALGDGQLNVAYQPVVDLATGVPVGAEALARWVHPERGPIPPATFIPIAEEAGLIGAVGDRVRQEALRMLGTWRADGTVDDAFHLSINVSGHQLTDPHLPSTVSAELLRYGVPARCVAFEISEPVPVDAAGRVLFELRELGCHVLIDDFGTGYSPLGHLRRFPVTGIKIDRSFVAGLGSSREDDEIVRAVVAMSRALGHTVIAEGVETRLQRDALAAVGVTRGQGWLWGPAVPPAEFARHWHATGPAVALAGRNRRD</sequence>
<dbReference type="SUPFAM" id="SSF141868">
    <property type="entry name" value="EAL domain-like"/>
    <property type="match status" value="1"/>
</dbReference>
<dbReference type="GO" id="GO:0071111">
    <property type="term" value="F:cyclic-guanylate-specific phosphodiesterase activity"/>
    <property type="evidence" value="ECO:0007669"/>
    <property type="project" value="InterPro"/>
</dbReference>
<dbReference type="SMART" id="SM00052">
    <property type="entry name" value="EAL"/>
    <property type="match status" value="1"/>
</dbReference>
<proteinExistence type="predicted"/>
<dbReference type="PANTHER" id="PTHR33121">
    <property type="entry name" value="CYCLIC DI-GMP PHOSPHODIESTERASE PDEF"/>
    <property type="match status" value="1"/>
</dbReference>
<keyword evidence="3" id="KW-1185">Reference proteome</keyword>
<evidence type="ECO:0000313" key="2">
    <source>
        <dbReference type="EMBL" id="MBB4690309.1"/>
    </source>
</evidence>
<name>A0A7W7FZ67_9ACTN</name>
<dbReference type="PROSITE" id="PS50883">
    <property type="entry name" value="EAL"/>
    <property type="match status" value="1"/>
</dbReference>
<dbReference type="InterPro" id="IPR001633">
    <property type="entry name" value="EAL_dom"/>
</dbReference>
<dbReference type="RefSeq" id="WP_184949285.1">
    <property type="nucleotide sequence ID" value="NZ_BOMC01000050.1"/>
</dbReference>
<dbReference type="InterPro" id="IPR035919">
    <property type="entry name" value="EAL_sf"/>
</dbReference>
<dbReference type="CDD" id="cd01948">
    <property type="entry name" value="EAL"/>
    <property type="match status" value="1"/>
</dbReference>
<reference evidence="2 3" key="1">
    <citation type="submission" date="2020-08" db="EMBL/GenBank/DDBJ databases">
        <title>Sequencing the genomes of 1000 actinobacteria strains.</title>
        <authorList>
            <person name="Klenk H.-P."/>
        </authorList>
    </citation>
    <scope>NUCLEOTIDE SEQUENCE [LARGE SCALE GENOMIC DNA]</scope>
    <source>
        <strain evidence="2 3">DSM 45518</strain>
    </source>
</reference>
<feature type="domain" description="EAL" evidence="1">
    <location>
        <begin position="72"/>
        <end position="325"/>
    </location>
</feature>
<dbReference type="PANTHER" id="PTHR33121:SF79">
    <property type="entry name" value="CYCLIC DI-GMP PHOSPHODIESTERASE PDED-RELATED"/>
    <property type="match status" value="1"/>
</dbReference>